<comment type="similarity">
    <text evidence="1">Belongs to the sulfatase family.</text>
</comment>
<proteinExistence type="inferred from homology"/>
<organism evidence="5 6">
    <name type="scientific">Paraglaciecola polaris LMG 21857</name>
    <dbReference type="NCBI Taxonomy" id="1129793"/>
    <lineage>
        <taxon>Bacteria</taxon>
        <taxon>Pseudomonadati</taxon>
        <taxon>Pseudomonadota</taxon>
        <taxon>Gammaproteobacteria</taxon>
        <taxon>Alteromonadales</taxon>
        <taxon>Alteromonadaceae</taxon>
        <taxon>Paraglaciecola</taxon>
    </lineage>
</organism>
<dbReference type="STRING" id="1129793.GPLA_0374"/>
<evidence type="ECO:0000256" key="1">
    <source>
        <dbReference type="ARBA" id="ARBA00008779"/>
    </source>
</evidence>
<dbReference type="EMBL" id="BAER01000015">
    <property type="protein sequence ID" value="GAC31293.1"/>
    <property type="molecule type" value="Genomic_DNA"/>
</dbReference>
<dbReference type="SUPFAM" id="SSF53649">
    <property type="entry name" value="Alkaline phosphatase-like"/>
    <property type="match status" value="1"/>
</dbReference>
<dbReference type="AlphaFoldDB" id="K6ZR37"/>
<dbReference type="Gene3D" id="3.40.720.10">
    <property type="entry name" value="Alkaline Phosphatase, subunit A"/>
    <property type="match status" value="1"/>
</dbReference>
<feature type="signal peptide" evidence="3">
    <location>
        <begin position="1"/>
        <end position="21"/>
    </location>
</feature>
<evidence type="ECO:0000259" key="4">
    <source>
        <dbReference type="Pfam" id="PF00884"/>
    </source>
</evidence>
<dbReference type="OrthoDB" id="9760224at2"/>
<comment type="caution">
    <text evidence="5">The sequence shown here is derived from an EMBL/GenBank/DDBJ whole genome shotgun (WGS) entry which is preliminary data.</text>
</comment>
<evidence type="ECO:0000256" key="2">
    <source>
        <dbReference type="ARBA" id="ARBA00022801"/>
    </source>
</evidence>
<dbReference type="PANTHER" id="PTHR42693:SF53">
    <property type="entry name" value="ENDO-4-O-SULFATASE"/>
    <property type="match status" value="1"/>
</dbReference>
<dbReference type="InterPro" id="IPR017850">
    <property type="entry name" value="Alkaline_phosphatase_core_sf"/>
</dbReference>
<keyword evidence="3" id="KW-0732">Signal</keyword>
<sequence>MKQLLPFLAIGVLLFSHLVHSETSGQRPNIILITADDLGFDDLSRHGHPYISTPNIDRLAEQAVRFNDFTVTPVCATTRAALLSGRDPYKTGVSGVHGGRDFMAKDEILMSNILQNAGYKTGTWGKWHVGKTAGYFPWDRGFDEGYYAELYQHQNSFGWLNGKKVSHDKWVSEVVTDYAIDFIERNQSQPFFAYLSYLAPHEPWIAPKRFTEPLMKQGLRPAIANLYGMVNEMDEQIGRLLARVDTLDLADNTMVIFLSDNGPWWDSSNAGAMLKSEWQERNPSQLKGNKGQSWQNGIKSPLFIRWQGHWQSHDVQRYVDVKDILPTLIALTQASVPAQHKGFDGQPFLDYLQGDMSGDNSRETYIASHDVKVALDHFNQWTPLDKKAKAAMTYSEQIIGLRTEKYKLLLNPAQDQPQYPQAEHGYALFDMQRDPLESHNIMSEKPVVAKDMINKLTQKFNQIINDPHSFTVPIYTIGQTSSLVNGFGPAATSSNVLSKPHHLTNLKQINDFARYAINVTQPGQFQLYIQQDNTDSAGLEIAVEIGQQRITTILNGQQNQLIGSVNLTANDSEFTLKVLANHSIKPWTSISGLRRFLFVPQADSTSLATFSNPY</sequence>
<dbReference type="Pfam" id="PF00884">
    <property type="entry name" value="Sulfatase"/>
    <property type="match status" value="1"/>
</dbReference>
<evidence type="ECO:0000313" key="6">
    <source>
        <dbReference type="Proteomes" id="UP000006322"/>
    </source>
</evidence>
<dbReference type="RefSeq" id="WP_007103099.1">
    <property type="nucleotide sequence ID" value="NZ_BAER01000015.1"/>
</dbReference>
<dbReference type="Gene3D" id="3.30.1120.10">
    <property type="match status" value="1"/>
</dbReference>
<dbReference type="Proteomes" id="UP000006322">
    <property type="component" value="Unassembled WGS sequence"/>
</dbReference>
<dbReference type="InterPro" id="IPR000917">
    <property type="entry name" value="Sulfatase_N"/>
</dbReference>
<feature type="domain" description="Sulfatase N-terminal" evidence="4">
    <location>
        <begin position="28"/>
        <end position="333"/>
    </location>
</feature>
<accession>K6ZR37</accession>
<feature type="chain" id="PRO_5003898567" description="Sulfatase N-terminal domain-containing protein" evidence="3">
    <location>
        <begin position="22"/>
        <end position="614"/>
    </location>
</feature>
<dbReference type="GO" id="GO:0004065">
    <property type="term" value="F:arylsulfatase activity"/>
    <property type="evidence" value="ECO:0007669"/>
    <property type="project" value="TreeGrafter"/>
</dbReference>
<name>K6ZR37_9ALTE</name>
<keyword evidence="6" id="KW-1185">Reference proteome</keyword>
<evidence type="ECO:0000256" key="3">
    <source>
        <dbReference type="SAM" id="SignalP"/>
    </source>
</evidence>
<protein>
    <recommendedName>
        <fullName evidence="4">Sulfatase N-terminal domain-containing protein</fullName>
    </recommendedName>
</protein>
<dbReference type="PANTHER" id="PTHR42693">
    <property type="entry name" value="ARYLSULFATASE FAMILY MEMBER"/>
    <property type="match status" value="1"/>
</dbReference>
<reference evidence="6" key="1">
    <citation type="journal article" date="2014" name="Environ. Microbiol.">
        <title>Comparative genomics of the marine bacterial genus Glaciecola reveals the high degree of genomic diversity and genomic characteristic for cold adaptation.</title>
        <authorList>
            <person name="Qin Q.L."/>
            <person name="Xie B.B."/>
            <person name="Yu Y."/>
            <person name="Shu Y.L."/>
            <person name="Rong J.C."/>
            <person name="Zhang Y.J."/>
            <person name="Zhao D.L."/>
            <person name="Chen X.L."/>
            <person name="Zhang X.Y."/>
            <person name="Chen B."/>
            <person name="Zhou B.C."/>
            <person name="Zhang Y.Z."/>
        </authorList>
    </citation>
    <scope>NUCLEOTIDE SEQUENCE [LARGE SCALE GENOMIC DNA]</scope>
    <source>
        <strain evidence="6">LMG 21857</strain>
    </source>
</reference>
<dbReference type="InterPro" id="IPR050738">
    <property type="entry name" value="Sulfatase"/>
</dbReference>
<gene>
    <name evidence="5" type="ORF">GPLA_0374</name>
</gene>
<evidence type="ECO:0000313" key="5">
    <source>
        <dbReference type="EMBL" id="GAC31293.1"/>
    </source>
</evidence>
<keyword evidence="2" id="KW-0378">Hydrolase</keyword>